<evidence type="ECO:0000313" key="3">
    <source>
        <dbReference type="Proteomes" id="UP000237153"/>
    </source>
</evidence>
<feature type="transmembrane region" description="Helical" evidence="1">
    <location>
        <begin position="43"/>
        <end position="65"/>
    </location>
</feature>
<gene>
    <name evidence="2" type="ORF">C0188_00505</name>
</gene>
<evidence type="ECO:0000256" key="1">
    <source>
        <dbReference type="SAM" id="Phobius"/>
    </source>
</evidence>
<dbReference type="RefSeq" id="WP_272984926.1">
    <property type="nucleotide sequence ID" value="NZ_DSFH01000022.1"/>
</dbReference>
<name>A0A2J6N3U7_9CREN</name>
<reference evidence="2 3" key="1">
    <citation type="submission" date="2018-01" db="EMBL/GenBank/DDBJ databases">
        <title>Metagenomic assembled genomes from two thermal pools in the Uzon Caldera, Kamchatka, Russia.</title>
        <authorList>
            <person name="Wilkins L."/>
            <person name="Ettinger C."/>
        </authorList>
    </citation>
    <scope>NUCLEOTIDE SEQUENCE [LARGE SCALE GENOMIC DNA]</scope>
    <source>
        <strain evidence="2">ZAV-06</strain>
    </source>
</reference>
<keyword evidence="1" id="KW-1133">Transmembrane helix</keyword>
<proteinExistence type="predicted"/>
<dbReference type="Gene3D" id="1.20.1530.20">
    <property type="match status" value="1"/>
</dbReference>
<accession>A0A2J6N3U7</accession>
<evidence type="ECO:0000313" key="2">
    <source>
        <dbReference type="EMBL" id="PMB75999.1"/>
    </source>
</evidence>
<keyword evidence="1" id="KW-0472">Membrane</keyword>
<feature type="transmembrane region" description="Helical" evidence="1">
    <location>
        <begin position="12"/>
        <end position="31"/>
    </location>
</feature>
<comment type="caution">
    <text evidence="2">The sequence shown here is derived from an EMBL/GenBank/DDBJ whole genome shotgun (WGS) entry which is preliminary data.</text>
</comment>
<dbReference type="Proteomes" id="UP000237153">
    <property type="component" value="Unassembled WGS sequence"/>
</dbReference>
<dbReference type="InterPro" id="IPR038770">
    <property type="entry name" value="Na+/solute_symporter_sf"/>
</dbReference>
<organism evidence="2 3">
    <name type="scientific">Fervidicoccus fontis</name>
    <dbReference type="NCBI Taxonomy" id="683846"/>
    <lineage>
        <taxon>Archaea</taxon>
        <taxon>Thermoproteota</taxon>
        <taxon>Thermoprotei</taxon>
        <taxon>Fervidicoccales</taxon>
        <taxon>Fervidicoccaceae</taxon>
        <taxon>Fervidicoccus</taxon>
    </lineage>
</organism>
<dbReference type="EMBL" id="PNIM01000002">
    <property type="protein sequence ID" value="PMB75999.1"/>
    <property type="molecule type" value="Genomic_DNA"/>
</dbReference>
<protein>
    <submittedName>
        <fullName evidence="2">Uncharacterized protein</fullName>
    </submittedName>
</protein>
<sequence>MWKLEELRVIRSSLSVATMISLFVLIFIIIFSKASLLIAKPTIALEIIGYQTLIVFGLIALSLAVDKVLRIKYEDHQSIILTSITKNESVAVAMATMALSPAASVVPQ</sequence>
<keyword evidence="1" id="KW-0812">Transmembrane</keyword>
<dbReference type="AlphaFoldDB" id="A0A2J6N3U7"/>